<feature type="region of interest" description="Disordered" evidence="1">
    <location>
        <begin position="21"/>
        <end position="67"/>
    </location>
</feature>
<proteinExistence type="predicted"/>
<dbReference type="AlphaFoldDB" id="A0A6J4S7R0"/>
<protein>
    <submittedName>
        <fullName evidence="2">Uncharacterized protein</fullName>
    </submittedName>
</protein>
<gene>
    <name evidence="2" type="ORF">AVDCRST_MAG53-1464</name>
</gene>
<accession>A0A6J4S7R0</accession>
<name>A0A6J4S7R0_9ACTN</name>
<feature type="compositionally biased region" description="Polar residues" evidence="1">
    <location>
        <begin position="21"/>
        <end position="30"/>
    </location>
</feature>
<dbReference type="EMBL" id="CADCVR010000043">
    <property type="protein sequence ID" value="CAA9491141.1"/>
    <property type="molecule type" value="Genomic_DNA"/>
</dbReference>
<feature type="compositionally biased region" description="Pro residues" evidence="1">
    <location>
        <begin position="37"/>
        <end position="67"/>
    </location>
</feature>
<evidence type="ECO:0000256" key="1">
    <source>
        <dbReference type="SAM" id="MobiDB-lite"/>
    </source>
</evidence>
<sequence>MVVTFTAVSGLTCRTTTYVGTGRFMSSSPMSVELPDPRPPQPAPDPLPDPLPEPSPPPQPGPGPIIV</sequence>
<reference evidence="2" key="1">
    <citation type="submission" date="2020-02" db="EMBL/GenBank/DDBJ databases">
        <authorList>
            <person name="Meier V. D."/>
        </authorList>
    </citation>
    <scope>NUCLEOTIDE SEQUENCE</scope>
    <source>
        <strain evidence="2">AVDCRST_MAG53</strain>
    </source>
</reference>
<evidence type="ECO:0000313" key="2">
    <source>
        <dbReference type="EMBL" id="CAA9491141.1"/>
    </source>
</evidence>
<organism evidence="2">
    <name type="scientific">uncultured Solirubrobacteraceae bacterium</name>
    <dbReference type="NCBI Taxonomy" id="1162706"/>
    <lineage>
        <taxon>Bacteria</taxon>
        <taxon>Bacillati</taxon>
        <taxon>Actinomycetota</taxon>
        <taxon>Thermoleophilia</taxon>
        <taxon>Solirubrobacterales</taxon>
        <taxon>Solirubrobacteraceae</taxon>
        <taxon>environmental samples</taxon>
    </lineage>
</organism>